<evidence type="ECO:0000313" key="11">
    <source>
        <dbReference type="Proteomes" id="UP000230750"/>
    </source>
</evidence>
<comment type="subcellular location">
    <subcellularLocation>
        <location evidence="1">Mitochondrion</location>
    </subcellularLocation>
</comment>
<comment type="similarity">
    <text evidence="6">Belongs to the ribonuclease III family. Mitochondrion-specific ribosomal protein mL44 subfamily.</text>
</comment>
<keyword evidence="3 10" id="KW-0689">Ribosomal protein</keyword>
<keyword evidence="2" id="KW-0809">Transit peptide</keyword>
<keyword evidence="8" id="KW-0694">RNA-binding</keyword>
<evidence type="ECO:0000256" key="4">
    <source>
        <dbReference type="ARBA" id="ARBA00023128"/>
    </source>
</evidence>
<protein>
    <recommendedName>
        <fullName evidence="7">Large ribosomal subunit protein mL44</fullName>
    </recommendedName>
</protein>
<evidence type="ECO:0000313" key="10">
    <source>
        <dbReference type="EMBL" id="PIK42320.1"/>
    </source>
</evidence>
<dbReference type="GO" id="GO:0005840">
    <property type="term" value="C:ribosome"/>
    <property type="evidence" value="ECO:0007669"/>
    <property type="project" value="UniProtKB-KW"/>
</dbReference>
<comment type="caution">
    <text evidence="10">The sequence shown here is derived from an EMBL/GenBank/DDBJ whole genome shotgun (WGS) entry which is preliminary data.</text>
</comment>
<dbReference type="Gene3D" id="3.30.160.20">
    <property type="match status" value="1"/>
</dbReference>
<evidence type="ECO:0000256" key="7">
    <source>
        <dbReference type="ARBA" id="ARBA00035187"/>
    </source>
</evidence>
<feature type="domain" description="DRBM" evidence="9">
    <location>
        <begin position="184"/>
        <end position="254"/>
    </location>
</feature>
<dbReference type="InterPro" id="IPR014720">
    <property type="entry name" value="dsRBD_dom"/>
</dbReference>
<dbReference type="AlphaFoldDB" id="A0A2G8K2V3"/>
<dbReference type="PROSITE" id="PS50137">
    <property type="entry name" value="DS_RBD"/>
    <property type="match status" value="1"/>
</dbReference>
<accession>A0A2G8K2V3</accession>
<dbReference type="FunFam" id="3.30.160.20:FF:000037">
    <property type="entry name" value="39S ribosomal protein L44, mitochondrial"/>
    <property type="match status" value="1"/>
</dbReference>
<name>A0A2G8K2V3_STIJA</name>
<keyword evidence="5" id="KW-0687">Ribonucleoprotein</keyword>
<evidence type="ECO:0000256" key="8">
    <source>
        <dbReference type="PROSITE-ProRule" id="PRU00266"/>
    </source>
</evidence>
<evidence type="ECO:0000256" key="1">
    <source>
        <dbReference type="ARBA" id="ARBA00004173"/>
    </source>
</evidence>
<dbReference type="GO" id="GO:0003725">
    <property type="term" value="F:double-stranded RNA binding"/>
    <property type="evidence" value="ECO:0007669"/>
    <property type="project" value="InterPro"/>
</dbReference>
<dbReference type="InterPro" id="IPR044444">
    <property type="entry name" value="Ribosomal_mL44_DSRM_metazoa"/>
</dbReference>
<dbReference type="CDD" id="cd19874">
    <property type="entry name" value="DSRM_MRPL44"/>
    <property type="match status" value="1"/>
</dbReference>
<keyword evidence="4" id="KW-0496">Mitochondrion</keyword>
<reference evidence="10 11" key="1">
    <citation type="journal article" date="2017" name="PLoS Biol.">
        <title>The sea cucumber genome provides insights into morphological evolution and visceral regeneration.</title>
        <authorList>
            <person name="Zhang X."/>
            <person name="Sun L."/>
            <person name="Yuan J."/>
            <person name="Sun Y."/>
            <person name="Gao Y."/>
            <person name="Zhang L."/>
            <person name="Li S."/>
            <person name="Dai H."/>
            <person name="Hamel J.F."/>
            <person name="Liu C."/>
            <person name="Yu Y."/>
            <person name="Liu S."/>
            <person name="Lin W."/>
            <person name="Guo K."/>
            <person name="Jin S."/>
            <person name="Xu P."/>
            <person name="Storey K.B."/>
            <person name="Huan P."/>
            <person name="Zhang T."/>
            <person name="Zhou Y."/>
            <person name="Zhang J."/>
            <person name="Lin C."/>
            <person name="Li X."/>
            <person name="Xing L."/>
            <person name="Huo D."/>
            <person name="Sun M."/>
            <person name="Wang L."/>
            <person name="Mercier A."/>
            <person name="Li F."/>
            <person name="Yang H."/>
            <person name="Xiang J."/>
        </authorList>
    </citation>
    <scope>NUCLEOTIDE SEQUENCE [LARGE SCALE GENOMIC DNA]</scope>
    <source>
        <strain evidence="10">Shaxun</strain>
        <tissue evidence="10">Muscle</tissue>
    </source>
</reference>
<keyword evidence="11" id="KW-1185">Reference proteome</keyword>
<gene>
    <name evidence="10" type="ORF">BSL78_20803</name>
</gene>
<dbReference type="Pfam" id="PF22892">
    <property type="entry name" value="DSRM_MRPL44"/>
    <property type="match status" value="1"/>
</dbReference>
<dbReference type="Proteomes" id="UP000230750">
    <property type="component" value="Unassembled WGS sequence"/>
</dbReference>
<evidence type="ECO:0000256" key="2">
    <source>
        <dbReference type="ARBA" id="ARBA00022946"/>
    </source>
</evidence>
<dbReference type="OrthoDB" id="444135at2759"/>
<evidence type="ECO:0000256" key="3">
    <source>
        <dbReference type="ARBA" id="ARBA00022980"/>
    </source>
</evidence>
<dbReference type="EMBL" id="MRZV01000942">
    <property type="protein sequence ID" value="PIK42320.1"/>
    <property type="molecule type" value="Genomic_DNA"/>
</dbReference>
<proteinExistence type="inferred from homology"/>
<dbReference type="GO" id="GO:1990904">
    <property type="term" value="C:ribonucleoprotein complex"/>
    <property type="evidence" value="ECO:0007669"/>
    <property type="project" value="UniProtKB-KW"/>
</dbReference>
<dbReference type="SUPFAM" id="SSF54768">
    <property type="entry name" value="dsRNA-binding domain-like"/>
    <property type="match status" value="1"/>
</dbReference>
<sequence length="258" mass="28891">MLFELNRQIRSILFKYGPEPLMPRSHKENWDYESELFAFGKRIGEDLEDSILRQALRRPIIIIDSAGKGGGATLPQPDNAILSESGPDTLTAAGFSAEDHCLYLVTFKPTFHTFIKTSDRWNKSNIRLPVENGASESYSETSGLGDVIRDFPVPAEDLKITFLAIIGAIFEQHEKLYDIWGPEDPMGLLVRLLEEDGRSPPESRLLREASKNTYTPLFMVGVYSNKELLGWGPGETIEVATTEAAAVALKNLFRNTRE</sequence>
<evidence type="ECO:0000256" key="5">
    <source>
        <dbReference type="ARBA" id="ARBA00023274"/>
    </source>
</evidence>
<dbReference type="GO" id="GO:0005739">
    <property type="term" value="C:mitochondrion"/>
    <property type="evidence" value="ECO:0007669"/>
    <property type="project" value="UniProtKB-SubCell"/>
</dbReference>
<evidence type="ECO:0000256" key="6">
    <source>
        <dbReference type="ARBA" id="ARBA00024034"/>
    </source>
</evidence>
<evidence type="ECO:0000259" key="9">
    <source>
        <dbReference type="PROSITE" id="PS50137"/>
    </source>
</evidence>
<dbReference type="STRING" id="307972.A0A2G8K2V3"/>
<organism evidence="10 11">
    <name type="scientific">Stichopus japonicus</name>
    <name type="common">Sea cucumber</name>
    <dbReference type="NCBI Taxonomy" id="307972"/>
    <lineage>
        <taxon>Eukaryota</taxon>
        <taxon>Metazoa</taxon>
        <taxon>Echinodermata</taxon>
        <taxon>Eleutherozoa</taxon>
        <taxon>Echinozoa</taxon>
        <taxon>Holothuroidea</taxon>
        <taxon>Aspidochirotacea</taxon>
        <taxon>Aspidochirotida</taxon>
        <taxon>Stichopodidae</taxon>
        <taxon>Apostichopus</taxon>
    </lineage>
</organism>